<dbReference type="Proteomes" id="UP001430065">
    <property type="component" value="Unassembled WGS sequence"/>
</dbReference>
<sequence length="143" mass="15121">MDVVASACAQLNEAYEKAVQEAPEGGEQASSLTSDALPADIVQAIAISNAKSIGEQPAILANLALSQQIFNQNLQQQNAVSHQQALNQIKLAVVAKYIAMIDSVGFGDEAAIEKMGAEIEKLVHQLERILEGKAGKSHAEQAN</sequence>
<dbReference type="EMBL" id="JADIKC010000011">
    <property type="protein sequence ID" value="MBM7123384.1"/>
    <property type="molecule type" value="Genomic_DNA"/>
</dbReference>
<protein>
    <submittedName>
        <fullName evidence="1">RebB family R body protein</fullName>
    </submittedName>
</protein>
<name>A0ABS2JWZ2_9GAMM</name>
<evidence type="ECO:0000313" key="1">
    <source>
        <dbReference type="EMBL" id="MBM7123384.1"/>
    </source>
</evidence>
<evidence type="ECO:0000313" key="2">
    <source>
        <dbReference type="Proteomes" id="UP001430065"/>
    </source>
</evidence>
<reference evidence="1 2" key="1">
    <citation type="submission" date="2020-10" db="EMBL/GenBank/DDBJ databases">
        <title>Phylogeny of dyella-like bacteria.</title>
        <authorList>
            <person name="Fu J."/>
        </authorList>
    </citation>
    <scope>NUCLEOTIDE SEQUENCE [LARGE SCALE GENOMIC DNA]</scope>
    <source>
        <strain evidence="1 2">THG-B117</strain>
    </source>
</reference>
<gene>
    <name evidence="1" type="ORF">ISP20_19635</name>
</gene>
<organism evidence="1 2">
    <name type="scientific">Dyella kyungheensis</name>
    <dbReference type="NCBI Taxonomy" id="1242174"/>
    <lineage>
        <taxon>Bacteria</taxon>
        <taxon>Pseudomonadati</taxon>
        <taxon>Pseudomonadota</taxon>
        <taxon>Gammaproteobacteria</taxon>
        <taxon>Lysobacterales</taxon>
        <taxon>Rhodanobacteraceae</taxon>
        <taxon>Dyella</taxon>
    </lineage>
</organism>
<comment type="caution">
    <text evidence="1">The sequence shown here is derived from an EMBL/GenBank/DDBJ whole genome shotgun (WGS) entry which is preliminary data.</text>
</comment>
<keyword evidence="2" id="KW-1185">Reference proteome</keyword>
<accession>A0ABS2JWZ2</accession>
<proteinExistence type="predicted"/>